<name>A0AAP7IEX4_9STAP</name>
<protein>
    <submittedName>
        <fullName evidence="2">Uncharacterized protein</fullName>
    </submittedName>
</protein>
<dbReference type="Proteomes" id="UP000095464">
    <property type="component" value="Unassembled WGS sequence"/>
</dbReference>
<keyword evidence="1" id="KW-0812">Transmembrane</keyword>
<dbReference type="AlphaFoldDB" id="A0AAP7IEX4"/>
<accession>A0AAP7IEX4</accession>
<gene>
    <name evidence="2" type="ORF">ASS94_01355</name>
</gene>
<keyword evidence="1" id="KW-0472">Membrane</keyword>
<reference evidence="3" key="1">
    <citation type="submission" date="2015-11" db="EMBL/GenBank/DDBJ databases">
        <title>Genomic diversity of Staphylococcus saprophyticus strains from urinary tract infections, animal surfaces, and fermented foods.</title>
        <authorList>
            <person name="Wolfe B.E."/>
        </authorList>
    </citation>
    <scope>NUCLEOTIDE SEQUENCE [LARGE SCALE GENOMIC DNA]</scope>
    <source>
        <strain evidence="3">738_7</strain>
    </source>
</reference>
<evidence type="ECO:0000313" key="3">
    <source>
        <dbReference type="Proteomes" id="UP000095464"/>
    </source>
</evidence>
<dbReference type="EMBL" id="LNPX01000005">
    <property type="protein sequence ID" value="OEK58828.1"/>
    <property type="molecule type" value="Genomic_DNA"/>
</dbReference>
<proteinExistence type="predicted"/>
<feature type="transmembrane region" description="Helical" evidence="1">
    <location>
        <begin position="12"/>
        <end position="33"/>
    </location>
</feature>
<evidence type="ECO:0000256" key="1">
    <source>
        <dbReference type="SAM" id="Phobius"/>
    </source>
</evidence>
<comment type="caution">
    <text evidence="2">The sequence shown here is derived from an EMBL/GenBank/DDBJ whole genome shotgun (WGS) entry which is preliminary data.</text>
</comment>
<organism evidence="2 3">
    <name type="scientific">Staphylococcus equorum</name>
    <dbReference type="NCBI Taxonomy" id="246432"/>
    <lineage>
        <taxon>Bacteria</taxon>
        <taxon>Bacillati</taxon>
        <taxon>Bacillota</taxon>
        <taxon>Bacilli</taxon>
        <taxon>Bacillales</taxon>
        <taxon>Staphylococcaceae</taxon>
        <taxon>Staphylococcus</taxon>
    </lineage>
</organism>
<feature type="transmembrane region" description="Helical" evidence="1">
    <location>
        <begin position="45"/>
        <end position="66"/>
    </location>
</feature>
<keyword evidence="1" id="KW-1133">Transmembrane helix</keyword>
<feature type="transmembrane region" description="Helical" evidence="1">
    <location>
        <begin position="73"/>
        <end position="89"/>
    </location>
</feature>
<sequence length="90" mass="10211">MFLEDKKEYKKVNIVSKSLFLATLITMLISIVVKIGFDGDFAKHIAKFGTLLFFSGLIVETIPDFIEKNTKKVILSILVIICLTTVWILM</sequence>
<evidence type="ECO:0000313" key="2">
    <source>
        <dbReference type="EMBL" id="OEK58828.1"/>
    </source>
</evidence>
<dbReference type="RefSeq" id="WP_069854404.1">
    <property type="nucleotide sequence ID" value="NZ_LNPX01000005.1"/>
</dbReference>